<organism evidence="2 3">
    <name type="scientific">Christiangramia oceanisediminis</name>
    <dbReference type="NCBI Taxonomy" id="2920386"/>
    <lineage>
        <taxon>Bacteria</taxon>
        <taxon>Pseudomonadati</taxon>
        <taxon>Bacteroidota</taxon>
        <taxon>Flavobacteriia</taxon>
        <taxon>Flavobacteriales</taxon>
        <taxon>Flavobacteriaceae</taxon>
        <taxon>Christiangramia</taxon>
    </lineage>
</organism>
<dbReference type="Proteomes" id="UP001155280">
    <property type="component" value="Unassembled WGS sequence"/>
</dbReference>
<dbReference type="GO" id="GO:0015035">
    <property type="term" value="F:protein-disulfide reductase activity"/>
    <property type="evidence" value="ECO:0007669"/>
    <property type="project" value="InterPro"/>
</dbReference>
<keyword evidence="3" id="KW-1185">Reference proteome</keyword>
<evidence type="ECO:0000313" key="2">
    <source>
        <dbReference type="EMBL" id="MCP9199874.1"/>
    </source>
</evidence>
<proteinExistence type="predicted"/>
<keyword evidence="1" id="KW-1133">Transmembrane helix</keyword>
<dbReference type="RefSeq" id="WP_241551687.1">
    <property type="nucleotide sequence ID" value="NZ_JANCNS010000002.1"/>
</dbReference>
<reference evidence="2" key="1">
    <citation type="submission" date="2022-07" db="EMBL/GenBank/DDBJ databases">
        <title>Gramela sediminis sp. nov., isolated from deep-sea sediment of the Indian Ocean.</title>
        <authorList>
            <person name="Shi H."/>
        </authorList>
    </citation>
    <scope>NUCLEOTIDE SEQUENCE</scope>
    <source>
        <strain evidence="2">GC03-9</strain>
    </source>
</reference>
<dbReference type="AlphaFoldDB" id="A0A9X2KWT2"/>
<evidence type="ECO:0000313" key="3">
    <source>
        <dbReference type="Proteomes" id="UP001155280"/>
    </source>
</evidence>
<dbReference type="EMBL" id="JANCNS010000002">
    <property type="protein sequence ID" value="MCP9199874.1"/>
    <property type="molecule type" value="Genomic_DNA"/>
</dbReference>
<sequence>MFKKFEYTENPPSEDTMIWDGKCGFCKFWKTRWEVKTKGILKFETYQDAAHKFPDIPLKEFKKASRLIETDGKVYDGPDSAYRSLWHTGTKRWHQYYNSSSLFRKMSDHAYNHIAKNRSFYFSVTKMMFGKDPLNFKPYWLLYLVIFALILWWL</sequence>
<gene>
    <name evidence="2" type="ORF">MKO06_08155</name>
</gene>
<comment type="caution">
    <text evidence="2">The sequence shown here is derived from an EMBL/GenBank/DDBJ whole genome shotgun (WGS) entry which is preliminary data.</text>
</comment>
<feature type="transmembrane region" description="Helical" evidence="1">
    <location>
        <begin position="136"/>
        <end position="153"/>
    </location>
</feature>
<keyword evidence="1" id="KW-0472">Membrane</keyword>
<protein>
    <submittedName>
        <fullName evidence="2">DCC1-like thiol-disulfide oxidoreductase family protein</fullName>
    </submittedName>
</protein>
<keyword evidence="1" id="KW-0812">Transmembrane</keyword>
<dbReference type="Pfam" id="PF04134">
    <property type="entry name" value="DCC1-like"/>
    <property type="match status" value="1"/>
</dbReference>
<dbReference type="InterPro" id="IPR007263">
    <property type="entry name" value="DCC1-like"/>
</dbReference>
<accession>A0A9X2KWT2</accession>
<evidence type="ECO:0000256" key="1">
    <source>
        <dbReference type="SAM" id="Phobius"/>
    </source>
</evidence>
<name>A0A9X2KWT2_9FLAO</name>